<dbReference type="SUPFAM" id="SSF53448">
    <property type="entry name" value="Nucleotide-diphospho-sugar transferases"/>
    <property type="match status" value="1"/>
</dbReference>
<dbReference type="PANTHER" id="PTHR43179">
    <property type="entry name" value="RHAMNOSYLTRANSFERASE WBBL"/>
    <property type="match status" value="1"/>
</dbReference>
<feature type="domain" description="Glycosyltransferase 2-like" evidence="4">
    <location>
        <begin position="6"/>
        <end position="167"/>
    </location>
</feature>
<reference evidence="5" key="1">
    <citation type="journal article" date="2014" name="DNA Res.">
        <title>A complete view of the genetic diversity of the Escherichia coli O-antigen biosynthesis gene cluster.</title>
        <authorList>
            <person name="Iguchi A."/>
            <person name="Iyoda S."/>
            <person name="Kikuchi T."/>
            <person name="Ogura Y."/>
            <person name="Katsura K."/>
            <person name="Ohnishi M."/>
            <person name="Hayashi T."/>
            <person name="Thomson N.R."/>
        </authorList>
    </citation>
    <scope>NUCLEOTIDE SEQUENCE</scope>
    <source>
        <strain evidence="5">H14</strain>
    </source>
</reference>
<evidence type="ECO:0000256" key="3">
    <source>
        <dbReference type="ARBA" id="ARBA00022679"/>
    </source>
</evidence>
<dbReference type="GO" id="GO:0016757">
    <property type="term" value="F:glycosyltransferase activity"/>
    <property type="evidence" value="ECO:0007669"/>
    <property type="project" value="UniProtKB-KW"/>
</dbReference>
<dbReference type="Pfam" id="PF00535">
    <property type="entry name" value="Glycos_transf_2"/>
    <property type="match status" value="1"/>
</dbReference>
<keyword evidence="2" id="KW-0328">Glycosyltransferase</keyword>
<evidence type="ECO:0000313" key="5">
    <source>
        <dbReference type="EMBL" id="BAQ01268.1"/>
    </source>
</evidence>
<evidence type="ECO:0000259" key="4">
    <source>
        <dbReference type="Pfam" id="PF00535"/>
    </source>
</evidence>
<name>A0A0A8J5J0_ECOLX</name>
<evidence type="ECO:0000256" key="1">
    <source>
        <dbReference type="ARBA" id="ARBA00006739"/>
    </source>
</evidence>
<evidence type="ECO:0000256" key="2">
    <source>
        <dbReference type="ARBA" id="ARBA00022676"/>
    </source>
</evidence>
<accession>A0A0A8J5J0</accession>
<dbReference type="Gene3D" id="3.90.550.10">
    <property type="entry name" value="Spore Coat Polysaccharide Biosynthesis Protein SpsA, Chain A"/>
    <property type="match status" value="1"/>
</dbReference>
<comment type="similarity">
    <text evidence="1">Belongs to the glycosyltransferase 2 family.</text>
</comment>
<dbReference type="InterPro" id="IPR029044">
    <property type="entry name" value="Nucleotide-diphossugar_trans"/>
</dbReference>
<protein>
    <submittedName>
        <fullName evidence="5">Putative glycosyltransferase</fullName>
    </submittedName>
</protein>
<proteinExistence type="inferred from homology"/>
<dbReference type="InterPro" id="IPR001173">
    <property type="entry name" value="Glyco_trans_2-like"/>
</dbReference>
<sequence>MSRVTIGILTYKRMDYLISLIKDLNAVKIKIDLIILNNNENIDVFNDIADIVDSNFINYKYIWNQKNHGVSEGRRIIVENCNTDYLMLLDDDIYVEDINLICRKIINSFDSDKFLGAIAFNIIDFNTKKNNRYEIPHKNKKVNLNADFYTYLIIGAGLALRTSAVKDVGNFSNTLGPYGFEEIDVAFRLINAGYKIKYLHDCIIEHKKSPDGRFSNEMVNYYALVNRTILAKKYLRKKYFISCLVIRSLFFIVKTKNIRLLFKAWAEIIKTESHASDKFKQCFYDYCKGVSGFLYY</sequence>
<dbReference type="RefSeq" id="WP_053880139.1">
    <property type="nucleotide sequence ID" value="NZ_CP100927.1"/>
</dbReference>
<dbReference type="EMBL" id="AB812034">
    <property type="protein sequence ID" value="BAQ01268.1"/>
    <property type="molecule type" value="Genomic_DNA"/>
</dbReference>
<keyword evidence="3 5" id="KW-0808">Transferase</keyword>
<dbReference type="AlphaFoldDB" id="A0A0A8J5J0"/>
<organism evidence="5">
    <name type="scientific">Escherichia coli</name>
    <dbReference type="NCBI Taxonomy" id="562"/>
    <lineage>
        <taxon>Bacteria</taxon>
        <taxon>Pseudomonadati</taxon>
        <taxon>Pseudomonadota</taxon>
        <taxon>Gammaproteobacteria</taxon>
        <taxon>Enterobacterales</taxon>
        <taxon>Enterobacteriaceae</taxon>
        <taxon>Escherichia</taxon>
    </lineage>
</organism>
<dbReference type="PANTHER" id="PTHR43179:SF12">
    <property type="entry name" value="GALACTOFURANOSYLTRANSFERASE GLFT2"/>
    <property type="match status" value="1"/>
</dbReference>